<sequence length="644" mass="70637">MSIHPGMVEPLAERTRDLYALAEERLLGIIARQLAQGLDAPGWVEAKLAAVQQLRRAAQAVVDELGKATQLDVFDAVAEAYNTGHRAAVAELGALSDDARALVKDRTPNAQAVDRLAQEAVDVVTATHRSILRAVVDAFRAVVASVAATPLLGTGTRRQAVQDALRQFADRGIRAFVDKAGRRWSLPAYAEMAVRTATARATTEAHMRTLAEHGVDLVVVSDAPRECPLCRPWELQVLTIGGPAGARTVEVEHAVEDGRMVPVRVAGSLDEARAAGLQHPNCRHSVSAYTPGLTTVADAEPDPAGYEAGQRQRAIERNIRKWKRREAVATTPAEQRATRAKVRAWQGAMRQHLAAHPDLRRLRHREQEGAGNLPATPRPPSPDQVERARVWSGDERTVREMSDDQLAAALRTPLDDRARRRIEAEADRRDLLARLFPGGHLLADPSGVGDDDLAWAMQYADTAELLRIAAEMDRRDAVELPAPADTGNAVDDLLADRNALADAMAPAPDPEQWGRLADDESFAAEAAALAAAQHEGEQDERHTITRREARALYAEYVYRQYLKAEEDCRGYLLSKKAQAAGHSPLSLFSGPARIAYARASDELQEWWQTHGRLTQAEFIEQATGKPQRWADGARKNESDHQNKR</sequence>
<evidence type="ECO:0000313" key="3">
    <source>
        <dbReference type="Proteomes" id="UP000195880"/>
    </source>
</evidence>
<accession>A0A1Z1WGQ6</accession>
<dbReference type="Pfam" id="PF06152">
    <property type="entry name" value="Phage_min_cap2"/>
    <property type="match status" value="1"/>
</dbReference>
<organism evidence="2 3">
    <name type="scientific">Streptomyces alboflavus</name>
    <dbReference type="NCBI Taxonomy" id="67267"/>
    <lineage>
        <taxon>Bacteria</taxon>
        <taxon>Bacillati</taxon>
        <taxon>Actinomycetota</taxon>
        <taxon>Actinomycetes</taxon>
        <taxon>Kitasatosporales</taxon>
        <taxon>Streptomycetaceae</taxon>
        <taxon>Streptomyces</taxon>
    </lineage>
</organism>
<dbReference type="AlphaFoldDB" id="A0A1Z1WGQ6"/>
<evidence type="ECO:0000256" key="1">
    <source>
        <dbReference type="SAM" id="MobiDB-lite"/>
    </source>
</evidence>
<dbReference type="KEGG" id="salf:SMD44_05100"/>
<dbReference type="InterPro" id="IPR009319">
    <property type="entry name" value="Phage_A118_VSP1"/>
</dbReference>
<protein>
    <submittedName>
        <fullName evidence="2">Phage minor capsid protein 2</fullName>
    </submittedName>
</protein>
<dbReference type="RefSeq" id="WP_087885417.1">
    <property type="nucleotide sequence ID" value="NZ_CP021748.1"/>
</dbReference>
<evidence type="ECO:0000313" key="2">
    <source>
        <dbReference type="EMBL" id="ARX85636.1"/>
    </source>
</evidence>
<dbReference type="Proteomes" id="UP000195880">
    <property type="component" value="Chromosome"/>
</dbReference>
<feature type="region of interest" description="Disordered" evidence="1">
    <location>
        <begin position="619"/>
        <end position="644"/>
    </location>
</feature>
<feature type="compositionally biased region" description="Basic and acidic residues" evidence="1">
    <location>
        <begin position="631"/>
        <end position="644"/>
    </location>
</feature>
<dbReference type="EMBL" id="CP021748">
    <property type="protein sequence ID" value="ARX85636.1"/>
    <property type="molecule type" value="Genomic_DNA"/>
</dbReference>
<gene>
    <name evidence="2" type="ORF">SMD44_05100</name>
</gene>
<name>A0A1Z1WGQ6_9ACTN</name>
<proteinExistence type="predicted"/>
<feature type="region of interest" description="Disordered" evidence="1">
    <location>
        <begin position="368"/>
        <end position="388"/>
    </location>
</feature>
<keyword evidence="3" id="KW-1185">Reference proteome</keyword>
<dbReference type="GO" id="GO:0005198">
    <property type="term" value="F:structural molecule activity"/>
    <property type="evidence" value="ECO:0007669"/>
    <property type="project" value="InterPro"/>
</dbReference>
<dbReference type="OrthoDB" id="3197444at2"/>
<reference evidence="2 3" key="1">
    <citation type="submission" date="2017-05" db="EMBL/GenBank/DDBJ databases">
        <title>Streptomyces alboflavus Genome sequencing and assembly.</title>
        <authorList>
            <person name="Wang Y."/>
            <person name="Du B."/>
            <person name="Ding Y."/>
            <person name="Liu H."/>
            <person name="Hou Q."/>
            <person name="Liu K."/>
            <person name="Wang C."/>
            <person name="Yao L."/>
        </authorList>
    </citation>
    <scope>NUCLEOTIDE SEQUENCE [LARGE SCALE GENOMIC DNA]</scope>
    <source>
        <strain evidence="2 3">MDJK44</strain>
    </source>
</reference>